<evidence type="ECO:0000256" key="2">
    <source>
        <dbReference type="SAM" id="Phobius"/>
    </source>
</evidence>
<dbReference type="Proteomes" id="UP000789833">
    <property type="component" value="Unassembled WGS sequence"/>
</dbReference>
<name>A0ABM8YHQ2_9BACI</name>
<feature type="region of interest" description="Disordered" evidence="1">
    <location>
        <begin position="57"/>
        <end position="133"/>
    </location>
</feature>
<dbReference type="NCBIfam" id="NF041554">
    <property type="entry name" value="SA1362_fam"/>
    <property type="match status" value="1"/>
</dbReference>
<organism evidence="3 4">
    <name type="scientific">Sutcliffiella rhizosphaerae</name>
    <dbReference type="NCBI Taxonomy" id="2880967"/>
    <lineage>
        <taxon>Bacteria</taxon>
        <taxon>Bacillati</taxon>
        <taxon>Bacillota</taxon>
        <taxon>Bacilli</taxon>
        <taxon>Bacillales</taxon>
        <taxon>Bacillaceae</taxon>
        <taxon>Sutcliffiella</taxon>
    </lineage>
</organism>
<keyword evidence="2" id="KW-0812">Transmembrane</keyword>
<evidence type="ECO:0000313" key="4">
    <source>
        <dbReference type="Proteomes" id="UP000789833"/>
    </source>
</evidence>
<dbReference type="EMBL" id="CAKJTJ010000001">
    <property type="protein sequence ID" value="CAG9619240.1"/>
    <property type="molecule type" value="Genomic_DNA"/>
</dbReference>
<feature type="compositionally biased region" description="Low complexity" evidence="1">
    <location>
        <begin position="78"/>
        <end position="94"/>
    </location>
</feature>
<sequence length="133" mass="14543">MKGSFRKPIFYTLISLAAFALIVNLFENPGGLFRSILLIIGGVTVFYLIFRHFIQGRLGGGTDSRYNKAVKQSKKRYGSTGSTSSSSASNSSVSPITNKDRAKSKPAVPKRKAPTHLTVIDGKKGKKKNRAFF</sequence>
<feature type="compositionally biased region" description="Basic residues" evidence="1">
    <location>
        <begin position="124"/>
        <end position="133"/>
    </location>
</feature>
<comment type="caution">
    <text evidence="3">The sequence shown here is derived from an EMBL/GenBank/DDBJ whole genome shotgun (WGS) entry which is preliminary data.</text>
</comment>
<proteinExistence type="predicted"/>
<reference evidence="3 4" key="1">
    <citation type="submission" date="2021-10" db="EMBL/GenBank/DDBJ databases">
        <authorList>
            <person name="Criscuolo A."/>
        </authorList>
    </citation>
    <scope>NUCLEOTIDE SEQUENCE [LARGE SCALE GENOMIC DNA]</scope>
    <source>
        <strain evidence="4">CIP 111883</strain>
    </source>
</reference>
<dbReference type="RefSeq" id="WP_230499195.1">
    <property type="nucleotide sequence ID" value="NZ_CAKJTJ010000001.1"/>
</dbReference>
<evidence type="ECO:0000256" key="1">
    <source>
        <dbReference type="SAM" id="MobiDB-lite"/>
    </source>
</evidence>
<feature type="transmembrane region" description="Helical" evidence="2">
    <location>
        <begin position="9"/>
        <end position="26"/>
    </location>
</feature>
<keyword evidence="4" id="KW-1185">Reference proteome</keyword>
<feature type="compositionally biased region" description="Basic residues" evidence="1">
    <location>
        <begin position="104"/>
        <end position="114"/>
    </location>
</feature>
<protein>
    <submittedName>
        <fullName evidence="3">Uncharacterized protein</fullName>
    </submittedName>
</protein>
<evidence type="ECO:0000313" key="3">
    <source>
        <dbReference type="EMBL" id="CAG9619240.1"/>
    </source>
</evidence>
<dbReference type="InterPro" id="IPR048110">
    <property type="entry name" value="SA1362/YqhP-like"/>
</dbReference>
<gene>
    <name evidence="3" type="ORF">BACCIP111883_00007</name>
</gene>
<keyword evidence="2" id="KW-1133">Transmembrane helix</keyword>
<keyword evidence="2" id="KW-0472">Membrane</keyword>
<accession>A0ABM8YHQ2</accession>
<feature type="transmembrane region" description="Helical" evidence="2">
    <location>
        <begin position="32"/>
        <end position="50"/>
    </location>
</feature>